<name>A0A1F7F1K8_UNCRA</name>
<dbReference type="Pfam" id="PF07715">
    <property type="entry name" value="Plug"/>
    <property type="match status" value="1"/>
</dbReference>
<evidence type="ECO:0000313" key="3">
    <source>
        <dbReference type="EMBL" id="OGK00488.1"/>
    </source>
</evidence>
<comment type="caution">
    <text evidence="3">The sequence shown here is derived from an EMBL/GenBank/DDBJ whole genome shotgun (WGS) entry which is preliminary data.</text>
</comment>
<protein>
    <recommendedName>
        <fullName evidence="2">TonB-dependent receptor plug domain-containing protein</fullName>
    </recommendedName>
</protein>
<dbReference type="SUPFAM" id="SSF56935">
    <property type="entry name" value="Porins"/>
    <property type="match status" value="1"/>
</dbReference>
<dbReference type="GO" id="GO:0015344">
    <property type="term" value="F:siderophore uptake transmembrane transporter activity"/>
    <property type="evidence" value="ECO:0007669"/>
    <property type="project" value="TreeGrafter"/>
</dbReference>
<evidence type="ECO:0000313" key="4">
    <source>
        <dbReference type="Proteomes" id="UP000179243"/>
    </source>
</evidence>
<keyword evidence="1" id="KW-0732">Signal</keyword>
<dbReference type="EMBL" id="MFYX01000146">
    <property type="protein sequence ID" value="OGK00488.1"/>
    <property type="molecule type" value="Genomic_DNA"/>
</dbReference>
<dbReference type="GO" id="GO:0044718">
    <property type="term" value="P:siderophore transmembrane transport"/>
    <property type="evidence" value="ECO:0007669"/>
    <property type="project" value="TreeGrafter"/>
</dbReference>
<dbReference type="InterPro" id="IPR037066">
    <property type="entry name" value="Plug_dom_sf"/>
</dbReference>
<dbReference type="AlphaFoldDB" id="A0A1F7F1K8"/>
<feature type="domain" description="TonB-dependent receptor plug" evidence="2">
    <location>
        <begin position="14"/>
        <end position="110"/>
    </location>
</feature>
<gene>
    <name evidence="3" type="ORF">A2519_10805</name>
</gene>
<accession>A0A1F7F1K8</accession>
<evidence type="ECO:0000259" key="2">
    <source>
        <dbReference type="Pfam" id="PF07715"/>
    </source>
</evidence>
<dbReference type="Gene3D" id="2.170.130.10">
    <property type="entry name" value="TonB-dependent receptor, plug domain"/>
    <property type="match status" value="1"/>
</dbReference>
<organism evidence="3 4">
    <name type="scientific">Candidatus Raymondbacteria bacterium RIFOXYD12_FULL_49_13</name>
    <dbReference type="NCBI Taxonomy" id="1817890"/>
    <lineage>
        <taxon>Bacteria</taxon>
        <taxon>Raymondiibacteriota</taxon>
    </lineage>
</organism>
<dbReference type="Proteomes" id="UP000179243">
    <property type="component" value="Unassembled WGS sequence"/>
</dbReference>
<dbReference type="InterPro" id="IPR012910">
    <property type="entry name" value="Plug_dom"/>
</dbReference>
<evidence type="ECO:0000256" key="1">
    <source>
        <dbReference type="ARBA" id="ARBA00022729"/>
    </source>
</evidence>
<reference evidence="3 4" key="1">
    <citation type="journal article" date="2016" name="Nat. Commun.">
        <title>Thousands of microbial genomes shed light on interconnected biogeochemical processes in an aquifer system.</title>
        <authorList>
            <person name="Anantharaman K."/>
            <person name="Brown C.T."/>
            <person name="Hug L.A."/>
            <person name="Sharon I."/>
            <person name="Castelle C.J."/>
            <person name="Probst A.J."/>
            <person name="Thomas B.C."/>
            <person name="Singh A."/>
            <person name="Wilkins M.J."/>
            <person name="Karaoz U."/>
            <person name="Brodie E.L."/>
            <person name="Williams K.H."/>
            <person name="Hubbard S.S."/>
            <person name="Banfield J.F."/>
        </authorList>
    </citation>
    <scope>NUCLEOTIDE SEQUENCE [LARGE SCALE GENOMIC DNA]</scope>
</reference>
<proteinExistence type="predicted"/>
<sequence>MFHSGYSELFERIGSTYIITREHIREMHAINLYDILENVPGLMVERNGFASTLADLKTLTTQTYREEAQVILEIDGASVSMPNADRVYLNNISINDIERIEVHSGGSGLFGGKICVKIFTANSFISDPQSHFYYETGPFDLNVLHFNFQRRIGAQTGMYLSMEKSYMLEGLGMVHNQGAPYQYSQPGQIVDIYRAFLGRPDSLYVSDGYAFESFNRNWTIKLHTIALPGVSVGVGYQYSRDYQDDYRDNLLQNGAYLNFGSWHASDKLRLDVQSHSIGDFTFSGQGFSEISRITLVKDPYNENEMDTSSGRQGINAYGGYLLINYNQDIIKGSMKYESRMNEFYNCENAPRVHNDALEMTASLTPSVGKIPGVINMKNTVRRDSRYASATLINNRVLFSPSLDMRLYLPKGFTFDADYGCDRRYLYFSSMYFTNPKIRHLPQQPVTFASTKAYTLSCGLGYRTGRIDVLYRISDVFTKSPAILQPFSDDSLGPAWFFSSHSLSFISQIGHTVTLGYSGNTFSDQASLVFVQENLSYFKYGLKSNNSFYFRNVFRASKVFSEGKMRGRLGLYTIGRPDIYCIDFYNENNNNLSKRGRFLSFNLELEFRIKMFTFFSRLENISNQVISYQPGYYLPGPLIRWGFDWSFGN</sequence>
<dbReference type="PANTHER" id="PTHR30069">
    <property type="entry name" value="TONB-DEPENDENT OUTER MEMBRANE RECEPTOR"/>
    <property type="match status" value="1"/>
</dbReference>
<dbReference type="PANTHER" id="PTHR30069:SF29">
    <property type="entry name" value="HEMOGLOBIN AND HEMOGLOBIN-HAPTOGLOBIN-BINDING PROTEIN 1-RELATED"/>
    <property type="match status" value="1"/>
</dbReference>
<dbReference type="InterPro" id="IPR039426">
    <property type="entry name" value="TonB-dep_rcpt-like"/>
</dbReference>